<dbReference type="GO" id="GO:0004610">
    <property type="term" value="F:phosphoacetylglucosamine mutase activity"/>
    <property type="evidence" value="ECO:0007669"/>
    <property type="project" value="UniProtKB-EC"/>
</dbReference>
<keyword evidence="19" id="KW-1185">Reference proteome</keyword>
<evidence type="ECO:0000259" key="13">
    <source>
        <dbReference type="Pfam" id="PF00078"/>
    </source>
</evidence>
<dbReference type="SUPFAM" id="SSF56672">
    <property type="entry name" value="DNA/RNA polymerases"/>
    <property type="match status" value="1"/>
</dbReference>
<evidence type="ECO:0000256" key="7">
    <source>
        <dbReference type="ARBA" id="ARBA00022723"/>
    </source>
</evidence>
<feature type="domain" description="Alpha-D-phosphohexomutase C-terminal" evidence="14">
    <location>
        <begin position="726"/>
        <end position="776"/>
    </location>
</feature>
<dbReference type="EMBL" id="KZ345747">
    <property type="protein sequence ID" value="PIO72184.1"/>
    <property type="molecule type" value="Genomic_DNA"/>
</dbReference>
<dbReference type="Proteomes" id="UP000230423">
    <property type="component" value="Unassembled WGS sequence"/>
</dbReference>
<evidence type="ECO:0000313" key="18">
    <source>
        <dbReference type="EMBL" id="PIO72184.1"/>
    </source>
</evidence>
<dbReference type="InterPro" id="IPR005843">
    <property type="entry name" value="A-D-PHexomutase_C"/>
</dbReference>
<dbReference type="PANTHER" id="PTHR45955">
    <property type="entry name" value="PHOSPHOACETYLGLUCOSAMINE MUTASE"/>
    <property type="match status" value="1"/>
</dbReference>
<sequence length="787" mass="86478">MVNGGGLNDYLKKNKDISDNRFRPPIDLSVPIVVRRVIKTCWRGDPKRRPTMSQAARYLVGAPPELLEPGRPTKTPLTAPSTPCASKAKLAAGRRVSSKDKITMNSGESAEGKAFDTVETNAILNSLRRIGISPTYFNIIAEMYRGSTANIKRFDEDCEVDLRRGVRQGDCISPKLFSVVNDDVFRDLERNEGIKIDGEMLTHLLYADDCILFASTTQELYRKLKEVQVEAAKSQTSINNRKQDGVVGCGEESAHIGLASRARGDRKLCRWMMGSGMADILPVEVPEDFTRCRNRNHTGKLCPIPDELRLAYGTAGFRYNSDMLPFVVFRMGYLAGLRARELNQAVGVMITASHNPAKDNGVKIVDPKGEMLATEWEKYASELVNASDEQLPTAVRALEVQIAPRAPHPNALVICAMDSRDSGPHLIEAAKAGAALMGVAYESHGVLTTPQLHYIVRCKNDPSFGDAREIGYYARISDAFKKLLKLGTKSEKSGYSPDLILDCANGVGGEKMRMLHRFLPDDSLNIQFRNENGELNHECGADYVKIGQVLPAGFDDVDVRAKCASFDGDADRLIYFRATGDGKKATLLDGDIIAVLLTKFIKEALDEAGITDLSVGVVQTAYANGNSTKYLQEVVGVTPVFVPTGVKHLHHAAMKFDIGIYFEANGHGTVVVGDAMADLLVVESLLRWYGFSIEDWEQSLYRNAPNVQIKVPVVDRSKFKTTYEETTLLEPEGVQEKINVLVAQYNGARAFIRPSGTENIVRVYAEASTSEEAEALGLSLADLIKGL</sequence>
<comment type="catalytic activity">
    <reaction evidence="1">
        <text>N-acetyl-alpha-D-glucosamine 1-phosphate = N-acetyl-D-glucosamine 6-phosphate</text>
        <dbReference type="Rhea" id="RHEA:23804"/>
        <dbReference type="ChEBI" id="CHEBI:57513"/>
        <dbReference type="ChEBI" id="CHEBI:57776"/>
        <dbReference type="EC" id="5.4.2.3"/>
    </reaction>
</comment>
<dbReference type="InterPro" id="IPR043502">
    <property type="entry name" value="DNA/RNA_pol_sf"/>
</dbReference>
<dbReference type="FunFam" id="3.30.310.50:FF:000003">
    <property type="entry name" value="Phosphoacetylglucosamine mutase"/>
    <property type="match status" value="1"/>
</dbReference>
<dbReference type="Gene3D" id="1.10.510.10">
    <property type="entry name" value="Transferase(Phosphotransferase) domain 1"/>
    <property type="match status" value="1"/>
</dbReference>
<evidence type="ECO:0000256" key="5">
    <source>
        <dbReference type="ARBA" id="ARBA00012731"/>
    </source>
</evidence>
<gene>
    <name evidence="18" type="ORF">TELCIR_05895</name>
</gene>
<keyword evidence="6" id="KW-0597">Phosphoprotein</keyword>
<dbReference type="InterPro" id="IPR016657">
    <property type="entry name" value="PAGM"/>
</dbReference>
<dbReference type="UniPathway" id="UPA00113">
    <property type="reaction ID" value="UER00530"/>
</dbReference>
<feature type="domain" description="Reverse transcriptase" evidence="13">
    <location>
        <begin position="113"/>
        <end position="244"/>
    </location>
</feature>
<dbReference type="GO" id="GO:0005975">
    <property type="term" value="P:carbohydrate metabolic process"/>
    <property type="evidence" value="ECO:0007669"/>
    <property type="project" value="InterPro"/>
</dbReference>
<dbReference type="PANTHER" id="PTHR45955:SF1">
    <property type="entry name" value="PHOSPHOACETYLGLUCOSAMINE MUTASE"/>
    <property type="match status" value="1"/>
</dbReference>
<dbReference type="Gene3D" id="3.40.120.10">
    <property type="entry name" value="Alpha-D-Glucose-1,6-Bisphosphate, subunit A, domain 3"/>
    <property type="match status" value="3"/>
</dbReference>
<evidence type="ECO:0000259" key="16">
    <source>
        <dbReference type="Pfam" id="PF21404"/>
    </source>
</evidence>
<evidence type="ECO:0000256" key="8">
    <source>
        <dbReference type="ARBA" id="ARBA00022842"/>
    </source>
</evidence>
<comment type="cofactor">
    <cofactor evidence="2">
        <name>Mg(2+)</name>
        <dbReference type="ChEBI" id="CHEBI:18420"/>
    </cofactor>
</comment>
<accession>A0A2G9UPH7</accession>
<evidence type="ECO:0000256" key="4">
    <source>
        <dbReference type="ARBA" id="ARBA00010231"/>
    </source>
</evidence>
<feature type="domain" description="Phosphoacetylglucosamine mutase AMG1" evidence="16">
    <location>
        <begin position="589"/>
        <end position="672"/>
    </location>
</feature>
<feature type="domain" description="Alpha-D-phosphohexomutase alpha/beta/alpha" evidence="15">
    <location>
        <begin position="339"/>
        <end position="389"/>
    </location>
</feature>
<dbReference type="InterPro" id="IPR016066">
    <property type="entry name" value="A-D-PHexomutase_CS"/>
</dbReference>
<dbReference type="OrthoDB" id="1928at2759"/>
<dbReference type="SUPFAM" id="SSF53738">
    <property type="entry name" value="Phosphoglucomutase, first 3 domains"/>
    <property type="match status" value="3"/>
</dbReference>
<evidence type="ECO:0000256" key="1">
    <source>
        <dbReference type="ARBA" id="ARBA00000558"/>
    </source>
</evidence>
<dbReference type="Pfam" id="PF00078">
    <property type="entry name" value="RVT_1"/>
    <property type="match status" value="1"/>
</dbReference>
<dbReference type="SUPFAM" id="SSF56112">
    <property type="entry name" value="Protein kinase-like (PK-like)"/>
    <property type="match status" value="1"/>
</dbReference>
<comment type="pathway">
    <text evidence="3">Nucleotide-sugar biosynthesis; UDP-N-acetyl-alpha-D-glucosamine biosynthesis; N-acetyl-alpha-D-glucosamine 1-phosphate from alpha-D-glucosamine 6-phosphate (route I): step 2/2.</text>
</comment>
<feature type="region of interest" description="Disordered" evidence="12">
    <location>
        <begin position="64"/>
        <end position="84"/>
    </location>
</feature>
<dbReference type="Pfam" id="PF00408">
    <property type="entry name" value="PGM_PMM_IV"/>
    <property type="match status" value="1"/>
</dbReference>
<dbReference type="InterPro" id="IPR049022">
    <property type="entry name" value="AMG1_III"/>
</dbReference>
<dbReference type="GO" id="GO:0006048">
    <property type="term" value="P:UDP-N-acetylglucosamine biosynthetic process"/>
    <property type="evidence" value="ECO:0007669"/>
    <property type="project" value="UniProtKB-UniPathway"/>
</dbReference>
<evidence type="ECO:0000259" key="17">
    <source>
        <dbReference type="Pfam" id="PF21405"/>
    </source>
</evidence>
<dbReference type="FunFam" id="3.40.120.10:FF:000013">
    <property type="entry name" value="Phosphoacetylglucosamine mutase"/>
    <property type="match status" value="1"/>
</dbReference>
<dbReference type="InterPro" id="IPR005844">
    <property type="entry name" value="A-D-PHexomutase_a/b/a-I"/>
</dbReference>
<dbReference type="InterPro" id="IPR016055">
    <property type="entry name" value="A-D-PHexomutase_a/b/a-I/II/III"/>
</dbReference>
<dbReference type="Pfam" id="PF21404">
    <property type="entry name" value="AMG1_III"/>
    <property type="match status" value="1"/>
</dbReference>
<evidence type="ECO:0000256" key="3">
    <source>
        <dbReference type="ARBA" id="ARBA00004865"/>
    </source>
</evidence>
<reference evidence="18 19" key="1">
    <citation type="submission" date="2015-09" db="EMBL/GenBank/DDBJ databases">
        <title>Draft genome of the parasitic nematode Teladorsagia circumcincta isolate WARC Sus (inbred).</title>
        <authorList>
            <person name="Mitreva M."/>
        </authorList>
    </citation>
    <scope>NUCLEOTIDE SEQUENCE [LARGE SCALE GENOMIC DNA]</scope>
    <source>
        <strain evidence="18 19">S</strain>
    </source>
</reference>
<evidence type="ECO:0000259" key="14">
    <source>
        <dbReference type="Pfam" id="PF00408"/>
    </source>
</evidence>
<keyword evidence="8" id="KW-0460">Magnesium</keyword>
<evidence type="ECO:0000256" key="12">
    <source>
        <dbReference type="SAM" id="MobiDB-lite"/>
    </source>
</evidence>
<dbReference type="InterPro" id="IPR000477">
    <property type="entry name" value="RT_dom"/>
</dbReference>
<dbReference type="Pfam" id="PF21405">
    <property type="entry name" value="AMG1_II"/>
    <property type="match status" value="1"/>
</dbReference>
<comment type="similarity">
    <text evidence="4">Belongs to the phosphohexose mutase family.</text>
</comment>
<dbReference type="InterPro" id="IPR049023">
    <property type="entry name" value="AMG1_II"/>
</dbReference>
<name>A0A2G9UPH7_TELCI</name>
<keyword evidence="9" id="KW-0413">Isomerase</keyword>
<dbReference type="InterPro" id="IPR011009">
    <property type="entry name" value="Kinase-like_dom_sf"/>
</dbReference>
<feature type="domain" description="Phosphoacetylglucosamine mutase AMG1" evidence="17">
    <location>
        <begin position="467"/>
        <end position="573"/>
    </location>
</feature>
<evidence type="ECO:0000256" key="2">
    <source>
        <dbReference type="ARBA" id="ARBA00001946"/>
    </source>
</evidence>
<organism evidence="18 19">
    <name type="scientific">Teladorsagia circumcincta</name>
    <name type="common">Brown stomach worm</name>
    <name type="synonym">Ostertagia circumcincta</name>
    <dbReference type="NCBI Taxonomy" id="45464"/>
    <lineage>
        <taxon>Eukaryota</taxon>
        <taxon>Metazoa</taxon>
        <taxon>Ecdysozoa</taxon>
        <taxon>Nematoda</taxon>
        <taxon>Chromadorea</taxon>
        <taxon>Rhabditida</taxon>
        <taxon>Rhabditina</taxon>
        <taxon>Rhabditomorpha</taxon>
        <taxon>Strongyloidea</taxon>
        <taxon>Trichostrongylidae</taxon>
        <taxon>Teladorsagia</taxon>
    </lineage>
</organism>
<dbReference type="PROSITE" id="PS00710">
    <property type="entry name" value="PGM_PMM"/>
    <property type="match status" value="1"/>
</dbReference>
<keyword evidence="7" id="KW-0479">Metal-binding</keyword>
<evidence type="ECO:0000259" key="15">
    <source>
        <dbReference type="Pfam" id="PF02878"/>
    </source>
</evidence>
<proteinExistence type="inferred from homology"/>
<evidence type="ECO:0000256" key="6">
    <source>
        <dbReference type="ARBA" id="ARBA00022553"/>
    </source>
</evidence>
<dbReference type="AlphaFoldDB" id="A0A2G9UPH7"/>
<evidence type="ECO:0000256" key="9">
    <source>
        <dbReference type="ARBA" id="ARBA00023235"/>
    </source>
</evidence>
<evidence type="ECO:0000313" key="19">
    <source>
        <dbReference type="Proteomes" id="UP000230423"/>
    </source>
</evidence>
<dbReference type="EC" id="5.4.2.3" evidence="5"/>
<dbReference type="Pfam" id="PF02878">
    <property type="entry name" value="PGM_PMM_I"/>
    <property type="match status" value="1"/>
</dbReference>
<dbReference type="Gene3D" id="3.30.310.50">
    <property type="entry name" value="Alpha-D-phosphohexomutase, C-terminal domain"/>
    <property type="match status" value="1"/>
</dbReference>
<evidence type="ECO:0000256" key="10">
    <source>
        <dbReference type="ARBA" id="ARBA00031926"/>
    </source>
</evidence>
<dbReference type="GO" id="GO:0000287">
    <property type="term" value="F:magnesium ion binding"/>
    <property type="evidence" value="ECO:0007669"/>
    <property type="project" value="InterPro"/>
</dbReference>
<evidence type="ECO:0000256" key="11">
    <source>
        <dbReference type="ARBA" id="ARBA00032065"/>
    </source>
</evidence>
<dbReference type="InterPro" id="IPR036900">
    <property type="entry name" value="A-D-PHexomutase_C_sf"/>
</dbReference>
<dbReference type="CDD" id="cd03086">
    <property type="entry name" value="PGM3"/>
    <property type="match status" value="1"/>
</dbReference>
<protein>
    <recommendedName>
        <fullName evidence="5">phosphoacetylglucosamine mutase</fullName>
        <ecNumber evidence="5">5.4.2.3</ecNumber>
    </recommendedName>
    <alternativeName>
        <fullName evidence="11">Acetylglucosamine phosphomutase</fullName>
    </alternativeName>
    <alternativeName>
        <fullName evidence="10">N-acetylglucosamine-phosphate mutase</fullName>
    </alternativeName>
</protein>
<dbReference type="SUPFAM" id="SSF55957">
    <property type="entry name" value="Phosphoglucomutase, C-terminal domain"/>
    <property type="match status" value="1"/>
</dbReference>
<feature type="compositionally biased region" description="Polar residues" evidence="12">
    <location>
        <begin position="75"/>
        <end position="84"/>
    </location>
</feature>